<dbReference type="RefSeq" id="WP_184834285.1">
    <property type="nucleotide sequence ID" value="NZ_JACHMN010000002.1"/>
</dbReference>
<evidence type="ECO:0000313" key="2">
    <source>
        <dbReference type="EMBL" id="MBB5868387.1"/>
    </source>
</evidence>
<proteinExistence type="predicted"/>
<evidence type="ECO:0000256" key="1">
    <source>
        <dbReference type="SAM" id="MobiDB-lite"/>
    </source>
</evidence>
<comment type="caution">
    <text evidence="2">The sequence shown here is derived from an EMBL/GenBank/DDBJ whole genome shotgun (WGS) entry which is preliminary data.</text>
</comment>
<feature type="region of interest" description="Disordered" evidence="1">
    <location>
        <begin position="852"/>
        <end position="878"/>
    </location>
</feature>
<dbReference type="AlphaFoldDB" id="A0A841BH30"/>
<protein>
    <submittedName>
        <fullName evidence="2">Uncharacterized protein</fullName>
    </submittedName>
</protein>
<feature type="region of interest" description="Disordered" evidence="1">
    <location>
        <begin position="112"/>
        <end position="148"/>
    </location>
</feature>
<feature type="compositionally biased region" description="Low complexity" evidence="1">
    <location>
        <begin position="112"/>
        <end position="137"/>
    </location>
</feature>
<dbReference type="Proteomes" id="UP000587527">
    <property type="component" value="Unassembled WGS sequence"/>
</dbReference>
<keyword evidence="3" id="KW-1185">Reference proteome</keyword>
<gene>
    <name evidence="2" type="ORF">F4553_001766</name>
</gene>
<name>A0A841BH30_9ACTN</name>
<feature type="region of interest" description="Disordered" evidence="1">
    <location>
        <begin position="53"/>
        <end position="89"/>
    </location>
</feature>
<evidence type="ECO:0000313" key="3">
    <source>
        <dbReference type="Proteomes" id="UP000587527"/>
    </source>
</evidence>
<feature type="region of interest" description="Disordered" evidence="1">
    <location>
        <begin position="1"/>
        <end position="38"/>
    </location>
</feature>
<dbReference type="PANTHER" id="PTHR12460">
    <property type="entry name" value="CYCLIN-DEPENDENT KINASE INHIBITOR-RELATED PROTEIN"/>
    <property type="match status" value="1"/>
</dbReference>
<feature type="region of interest" description="Disordered" evidence="1">
    <location>
        <begin position="430"/>
        <end position="458"/>
    </location>
</feature>
<accession>A0A841BH30</accession>
<feature type="compositionally biased region" description="Pro residues" evidence="1">
    <location>
        <begin position="59"/>
        <end position="68"/>
    </location>
</feature>
<dbReference type="EMBL" id="JACHMN010000002">
    <property type="protein sequence ID" value="MBB5868387.1"/>
    <property type="molecule type" value="Genomic_DNA"/>
</dbReference>
<sequence length="1010" mass="107612">MTVPTGRQDDPIVLTGTAGRLTWADDPSPQPPGGLDPAQRAFVADLLRLGRDRAAVYAQPPPTRPPALTPGTPRPAQSQGTAAPDGYQASMRTLRRDRTALITRWRALTGAAGPAATTGGPATGGSAAATGGSASTADGPVGTGNSISGSAVSGTRAAMLPPTPAELIQYALYQGTGLPGEVPLRSRLDDCERLYAQAWSAYERSCLLAAVWHWGRERLNCTRRRGVPAHPVGPMDDRLLARHADGAGGIWLPLLRAAGAAFRDAHRPGAAPPPRVSASQAASVVAWTCAQHPPLVPTAAQRRLRAVLRGMHGAVNESLRVLEDARALRIFTEAERRATDPARTDRAVNCWPDLLPAPRMHGHDRRWQAALDDALTRTLRWTVPGDHGDLAGQRSAACRRWRGRRNVFLTARLTELGLLSLLPPEEQRLLGTDDPADLTGTRSDGIRRPCGPRGAGRTDAAVQAGLDRLYCLFQELRYHGYLVPNQRSRGRDAVRTAENVWSGLVGTLSAIGAGFQTAGFGEPADARVGVSTYNGHSPSAWDVIMRVDRPLRPAQPTLLYLGEDILGDDPGTPTGWYAADGWRTRDIARSSPPVDLFTKLVEGYFDGDHGFANRWRRRCADLLADPATASAVRAALAPVADRTPLQQYRHVYEQSTLAAGVRTRLMRSSGADPDSPRHPRVDRFLAALFFREVVTGAAGEEAAMDRMRAAIGAAMFTALRDDWATRRPAGWSAAAWTELLRQLCTSRDPVRSSAGETAYATGMSGPYQQALVAGVQQRLGSSGEIPPELAAFAGGAPGAPVAAARAAITAAAATFTARVAALLTRGDQPPSSPDGGFHHAVIGALVTLAAPGFTPVAPPDDDQETDPETFGGFSVDGPRAGGAQTSVVYAYRLLQADNPQAAAGTELWVQLDYRHLRSVDASAPSGDTTYPDQGFSSVAPRVVGRSGVSGNPSSPHTHVELLLWLRETDATFTRPIGVLSMFDFLQPLPHQRFGLAGDRLRPPPLRAAPH</sequence>
<reference evidence="2 3" key="1">
    <citation type="submission" date="2020-08" db="EMBL/GenBank/DDBJ databases">
        <title>Sequencing the genomes of 1000 actinobacteria strains.</title>
        <authorList>
            <person name="Klenk H.-P."/>
        </authorList>
    </citation>
    <scope>NUCLEOTIDE SEQUENCE [LARGE SCALE GENOMIC DNA]</scope>
    <source>
        <strain evidence="2 3">DSM 45362</strain>
    </source>
</reference>
<organism evidence="2 3">
    <name type="scientific">Allocatelliglobosispora scoriae</name>
    <dbReference type="NCBI Taxonomy" id="643052"/>
    <lineage>
        <taxon>Bacteria</taxon>
        <taxon>Bacillati</taxon>
        <taxon>Actinomycetota</taxon>
        <taxon>Actinomycetes</taxon>
        <taxon>Micromonosporales</taxon>
        <taxon>Micromonosporaceae</taxon>
        <taxon>Allocatelliglobosispora</taxon>
    </lineage>
</organism>